<dbReference type="InterPro" id="IPR003782">
    <property type="entry name" value="SCO1/SenC"/>
</dbReference>
<dbReference type="Pfam" id="PF02630">
    <property type="entry name" value="SCO1-SenC"/>
    <property type="match status" value="1"/>
</dbReference>
<proteinExistence type="inferred from homology"/>
<reference evidence="5 6" key="1">
    <citation type="journal article" date="2017" name="DNA Res.">
        <title>Complete genome sequence and expression profile of the commercial lytic enzyme producer Lysobacter enzymogenes M497-1.</title>
        <authorList>
            <person name="Takami H."/>
            <person name="Toyoda A."/>
            <person name="Uchiyama I."/>
            <person name="Itoh T."/>
            <person name="Takaki Y."/>
            <person name="Arai W."/>
            <person name="Nishi S."/>
            <person name="Kawai M."/>
            <person name="Shinya K."/>
            <person name="Ikeda H."/>
        </authorList>
    </citation>
    <scope>NUCLEOTIDE SEQUENCE [LARGE SCALE GENOMIC DNA]</scope>
    <source>
        <strain evidence="5 6">M497-1</strain>
    </source>
</reference>
<accession>A0AAU9ATH1</accession>
<dbReference type="KEGG" id="lem:LEN_2385"/>
<evidence type="ECO:0000256" key="2">
    <source>
        <dbReference type="PIRSR" id="PIRSR603782-1"/>
    </source>
</evidence>
<gene>
    <name evidence="5" type="ORF">LEN_2385</name>
</gene>
<feature type="signal peptide" evidence="4">
    <location>
        <begin position="1"/>
        <end position="37"/>
    </location>
</feature>
<feature type="chain" id="PRO_5044020841" evidence="4">
    <location>
        <begin position="38"/>
        <end position="229"/>
    </location>
</feature>
<keyword evidence="2" id="KW-0479">Metal-binding</keyword>
<evidence type="ECO:0000256" key="1">
    <source>
        <dbReference type="ARBA" id="ARBA00010996"/>
    </source>
</evidence>
<dbReference type="CDD" id="cd02968">
    <property type="entry name" value="SCO"/>
    <property type="match status" value="1"/>
</dbReference>
<keyword evidence="3" id="KW-1015">Disulfide bond</keyword>
<sequence length="229" mass="24284">MSQSEGEAATANAQRPLRFALAALWLAAALAAPPVAAADADPHAAHRAALAAAPAGASATAVTLPGTRLRQRDGRELRLDPQAFGDRVVVIDFVFTHCTTICPALTAIMSAVQARLQRDGSADWLLLSLSVDPVRDTPARMDDYARKVGAGERWWWLTGERSEVERSLRAFGVPAGAPEDHAPIVLVGHPASGRWLRWVGMPDPLQVAAAVRQLRDPAHAAGEGAHASH</sequence>
<dbReference type="Gene3D" id="3.40.30.10">
    <property type="entry name" value="Glutaredoxin"/>
    <property type="match status" value="1"/>
</dbReference>
<evidence type="ECO:0000313" key="5">
    <source>
        <dbReference type="EMBL" id="BAV97872.1"/>
    </source>
</evidence>
<dbReference type="AlphaFoldDB" id="A0AAU9ATH1"/>
<evidence type="ECO:0000256" key="4">
    <source>
        <dbReference type="SAM" id="SignalP"/>
    </source>
</evidence>
<keyword evidence="4" id="KW-0732">Signal</keyword>
<feature type="disulfide bond" description="Redox-active" evidence="3">
    <location>
        <begin position="98"/>
        <end position="102"/>
    </location>
</feature>
<dbReference type="EMBL" id="AP014940">
    <property type="protein sequence ID" value="BAV97872.1"/>
    <property type="molecule type" value="Genomic_DNA"/>
</dbReference>
<evidence type="ECO:0000256" key="3">
    <source>
        <dbReference type="PIRSR" id="PIRSR603782-2"/>
    </source>
</evidence>
<dbReference type="PANTHER" id="PTHR12151:SF25">
    <property type="entry name" value="LINALOOL DEHYDRATASE_ISOMERASE DOMAIN-CONTAINING PROTEIN"/>
    <property type="match status" value="1"/>
</dbReference>
<dbReference type="GO" id="GO:0046872">
    <property type="term" value="F:metal ion binding"/>
    <property type="evidence" value="ECO:0007669"/>
    <property type="project" value="UniProtKB-KW"/>
</dbReference>
<dbReference type="SUPFAM" id="SSF52833">
    <property type="entry name" value="Thioredoxin-like"/>
    <property type="match status" value="1"/>
</dbReference>
<dbReference type="InterPro" id="IPR036249">
    <property type="entry name" value="Thioredoxin-like_sf"/>
</dbReference>
<dbReference type="PANTHER" id="PTHR12151">
    <property type="entry name" value="ELECTRON TRANSPORT PROTIN SCO1/SENC FAMILY MEMBER"/>
    <property type="match status" value="1"/>
</dbReference>
<comment type="similarity">
    <text evidence="1">Belongs to the SCO1/2 family.</text>
</comment>
<evidence type="ECO:0000313" key="6">
    <source>
        <dbReference type="Proteomes" id="UP000218824"/>
    </source>
</evidence>
<dbReference type="Proteomes" id="UP000218824">
    <property type="component" value="Chromosome"/>
</dbReference>
<name>A0AAU9ATH1_LYSEN</name>
<protein>
    <submittedName>
        <fullName evidence="5">Electron transport protein SCO1/SenC</fullName>
    </submittedName>
</protein>
<organism evidence="5 6">
    <name type="scientific">Lysobacter enzymogenes</name>
    <dbReference type="NCBI Taxonomy" id="69"/>
    <lineage>
        <taxon>Bacteria</taxon>
        <taxon>Pseudomonadati</taxon>
        <taxon>Pseudomonadota</taxon>
        <taxon>Gammaproteobacteria</taxon>
        <taxon>Lysobacterales</taxon>
        <taxon>Lysobacteraceae</taxon>
        <taxon>Lysobacter</taxon>
    </lineage>
</organism>
<feature type="binding site" evidence="2">
    <location>
        <position position="102"/>
    </location>
    <ligand>
        <name>Cu cation</name>
        <dbReference type="ChEBI" id="CHEBI:23378"/>
    </ligand>
</feature>
<keyword evidence="2" id="KW-0186">Copper</keyword>
<feature type="binding site" evidence="2">
    <location>
        <position position="98"/>
    </location>
    <ligand>
        <name>Cu cation</name>
        <dbReference type="ChEBI" id="CHEBI:23378"/>
    </ligand>
</feature>